<organism evidence="2 3">
    <name type="scientific">Aromatoleum evansii</name>
    <name type="common">Azoarcus evansii</name>
    <dbReference type="NCBI Taxonomy" id="59406"/>
    <lineage>
        <taxon>Bacteria</taxon>
        <taxon>Pseudomonadati</taxon>
        <taxon>Pseudomonadota</taxon>
        <taxon>Betaproteobacteria</taxon>
        <taxon>Rhodocyclales</taxon>
        <taxon>Rhodocyclaceae</taxon>
        <taxon>Aromatoleum</taxon>
    </lineage>
</organism>
<name>A0ABZ1AR55_AROEV</name>
<reference evidence="2 3" key="1">
    <citation type="submission" date="2023-12" db="EMBL/GenBank/DDBJ databases">
        <title>A. evansii MAY27, complete genome.</title>
        <authorList>
            <person name="Wang Y."/>
        </authorList>
    </citation>
    <scope>NUCLEOTIDE SEQUENCE [LARGE SCALE GENOMIC DNA]</scope>
    <source>
        <strain evidence="2 3">MAY27</strain>
    </source>
</reference>
<gene>
    <name evidence="1" type="ORF">U5817_09575</name>
    <name evidence="2" type="ORF">U5817_09925</name>
</gene>
<sequence>MSSAAKRHMGRVAADGCAICRRIGYGHTPAEVHHARDGVGAGQRNSDWIVTGLCPEHHRGANGVHGLGVRAFERTYGVTELELVAETLERLYGAQQ</sequence>
<dbReference type="EMBL" id="CP141259">
    <property type="protein sequence ID" value="WRL48274.1"/>
    <property type="molecule type" value="Genomic_DNA"/>
</dbReference>
<evidence type="ECO:0000313" key="1">
    <source>
        <dbReference type="EMBL" id="WRL48274.1"/>
    </source>
</evidence>
<accession>A0ABZ1AR55</accession>
<dbReference type="EMBL" id="CP141259">
    <property type="protein sequence ID" value="WRL48344.1"/>
    <property type="molecule type" value="Genomic_DNA"/>
</dbReference>
<evidence type="ECO:0000313" key="2">
    <source>
        <dbReference type="EMBL" id="WRL48344.1"/>
    </source>
</evidence>
<dbReference type="Proteomes" id="UP001626593">
    <property type="component" value="Chromosome"/>
</dbReference>
<evidence type="ECO:0000313" key="3">
    <source>
        <dbReference type="Proteomes" id="UP001626593"/>
    </source>
</evidence>
<evidence type="ECO:0008006" key="4">
    <source>
        <dbReference type="Google" id="ProtNLM"/>
    </source>
</evidence>
<protein>
    <recommendedName>
        <fullName evidence="4">Recombination enhancement, RecA-dependent nuclease</fullName>
    </recommendedName>
</protein>
<dbReference type="RefSeq" id="WP_407280591.1">
    <property type="nucleotide sequence ID" value="NZ_CP141259.1"/>
</dbReference>
<keyword evidence="3" id="KW-1185">Reference proteome</keyword>
<proteinExistence type="predicted"/>
<dbReference type="Gene3D" id="3.30.40.190">
    <property type="match status" value="1"/>
</dbReference>